<dbReference type="EMBL" id="JAACXV010014065">
    <property type="protein sequence ID" value="KAF7270718.1"/>
    <property type="molecule type" value="Genomic_DNA"/>
</dbReference>
<gene>
    <name evidence="1" type="ORF">GWI33_016301</name>
</gene>
<keyword evidence="2" id="KW-1185">Reference proteome</keyword>
<sequence length="85" mass="9388">MGKEPCRPPSPVIEASGKYFITRRMFRRFAFGRRSANLIKTRAGSVVFCFGGEGDGRGCGLSLRKNEEAQAVTLCYFKSAYDGVI</sequence>
<reference evidence="1" key="1">
    <citation type="submission" date="2020-08" db="EMBL/GenBank/DDBJ databases">
        <title>Genome sequencing and assembly of the red palm weevil Rhynchophorus ferrugineus.</title>
        <authorList>
            <person name="Dias G.B."/>
            <person name="Bergman C.M."/>
            <person name="Manee M."/>
        </authorList>
    </citation>
    <scope>NUCLEOTIDE SEQUENCE</scope>
    <source>
        <strain evidence="1">AA-2017</strain>
        <tissue evidence="1">Whole larva</tissue>
    </source>
</reference>
<organism evidence="1 2">
    <name type="scientific">Rhynchophorus ferrugineus</name>
    <name type="common">Red palm weevil</name>
    <name type="synonym">Curculio ferrugineus</name>
    <dbReference type="NCBI Taxonomy" id="354439"/>
    <lineage>
        <taxon>Eukaryota</taxon>
        <taxon>Metazoa</taxon>
        <taxon>Ecdysozoa</taxon>
        <taxon>Arthropoda</taxon>
        <taxon>Hexapoda</taxon>
        <taxon>Insecta</taxon>
        <taxon>Pterygota</taxon>
        <taxon>Neoptera</taxon>
        <taxon>Endopterygota</taxon>
        <taxon>Coleoptera</taxon>
        <taxon>Polyphaga</taxon>
        <taxon>Cucujiformia</taxon>
        <taxon>Curculionidae</taxon>
        <taxon>Dryophthorinae</taxon>
        <taxon>Rhynchophorus</taxon>
    </lineage>
</organism>
<dbReference type="Proteomes" id="UP000625711">
    <property type="component" value="Unassembled WGS sequence"/>
</dbReference>
<proteinExistence type="predicted"/>
<evidence type="ECO:0000313" key="1">
    <source>
        <dbReference type="EMBL" id="KAF7270718.1"/>
    </source>
</evidence>
<protein>
    <submittedName>
        <fullName evidence="1">Uncharacterized protein</fullName>
    </submittedName>
</protein>
<dbReference type="AlphaFoldDB" id="A0A834M529"/>
<evidence type="ECO:0000313" key="2">
    <source>
        <dbReference type="Proteomes" id="UP000625711"/>
    </source>
</evidence>
<comment type="caution">
    <text evidence="1">The sequence shown here is derived from an EMBL/GenBank/DDBJ whole genome shotgun (WGS) entry which is preliminary data.</text>
</comment>
<name>A0A834M529_RHYFE</name>
<accession>A0A834M529</accession>